<evidence type="ECO:0000313" key="2">
    <source>
        <dbReference type="EMBL" id="PTB45313.1"/>
    </source>
</evidence>
<evidence type="ECO:0000313" key="3">
    <source>
        <dbReference type="Proteomes" id="UP000240493"/>
    </source>
</evidence>
<proteinExistence type="predicted"/>
<organism evidence="2 3">
    <name type="scientific">Trichoderma asperellum (strain ATCC 204424 / CBS 433.97 / NBRC 101777)</name>
    <dbReference type="NCBI Taxonomy" id="1042311"/>
    <lineage>
        <taxon>Eukaryota</taxon>
        <taxon>Fungi</taxon>
        <taxon>Dikarya</taxon>
        <taxon>Ascomycota</taxon>
        <taxon>Pezizomycotina</taxon>
        <taxon>Sordariomycetes</taxon>
        <taxon>Hypocreomycetidae</taxon>
        <taxon>Hypocreales</taxon>
        <taxon>Hypocreaceae</taxon>
        <taxon>Trichoderma</taxon>
    </lineage>
</organism>
<feature type="chain" id="PRO_5015532614" evidence="1">
    <location>
        <begin position="29"/>
        <end position="94"/>
    </location>
</feature>
<dbReference type="EMBL" id="KZ679257">
    <property type="protein sequence ID" value="PTB45313.1"/>
    <property type="molecule type" value="Genomic_DNA"/>
</dbReference>
<dbReference type="Proteomes" id="UP000240493">
    <property type="component" value="Unassembled WGS sequence"/>
</dbReference>
<dbReference type="AlphaFoldDB" id="A0A2T3ZKK9"/>
<evidence type="ECO:0000256" key="1">
    <source>
        <dbReference type="SAM" id="SignalP"/>
    </source>
</evidence>
<accession>A0A2T3ZKK9</accession>
<protein>
    <submittedName>
        <fullName evidence="2">Uncharacterized protein</fullName>
    </submittedName>
</protein>
<feature type="signal peptide" evidence="1">
    <location>
        <begin position="1"/>
        <end position="28"/>
    </location>
</feature>
<keyword evidence="3" id="KW-1185">Reference proteome</keyword>
<gene>
    <name evidence="2" type="ORF">M441DRAFT_314454</name>
</gene>
<keyword evidence="1" id="KW-0732">Signal</keyword>
<sequence>MQFFFSVFFFFPLSLLLIYMGFEDEGSAGADDVHFGRLIKDKGGLGARDKWCLFSKMGTPIAFYFRARDSVGIRVNESLKWHLDSSRIAYSRYL</sequence>
<name>A0A2T3ZKK9_TRIA4</name>
<reference evidence="2 3" key="1">
    <citation type="submission" date="2016-07" db="EMBL/GenBank/DDBJ databases">
        <title>Multiple horizontal gene transfer events from other fungi enriched the ability of initially mycotrophic Trichoderma (Ascomycota) to feed on dead plant biomass.</title>
        <authorList>
            <consortium name="DOE Joint Genome Institute"/>
            <person name="Aerts A."/>
            <person name="Atanasova L."/>
            <person name="Chenthamara K."/>
            <person name="Zhang J."/>
            <person name="Grujic M."/>
            <person name="Henrissat B."/>
            <person name="Kuo A."/>
            <person name="Salamov A."/>
            <person name="Lipzen A."/>
            <person name="Labutti K."/>
            <person name="Barry K."/>
            <person name="Miao Y."/>
            <person name="Rahimi M.J."/>
            <person name="Shen Q."/>
            <person name="Grigoriev I.V."/>
            <person name="Kubicek C.P."/>
            <person name="Druzhinina I.S."/>
        </authorList>
    </citation>
    <scope>NUCLEOTIDE SEQUENCE [LARGE SCALE GENOMIC DNA]</scope>
    <source>
        <strain evidence="2 3">CBS 433.97</strain>
    </source>
</reference>